<feature type="binding site" evidence="16">
    <location>
        <position position="201"/>
    </location>
    <ligand>
        <name>Ca(2+)</name>
        <dbReference type="ChEBI" id="CHEBI:29108"/>
        <label>3</label>
    </ligand>
</feature>
<evidence type="ECO:0000256" key="15">
    <source>
        <dbReference type="PIRSR" id="PIRSR621190-1"/>
    </source>
</evidence>
<dbReference type="SUPFAM" id="SSF51206">
    <property type="entry name" value="cAMP-binding domain-like"/>
    <property type="match status" value="1"/>
</dbReference>
<dbReference type="InterPro" id="IPR006026">
    <property type="entry name" value="Peptidase_Metallo"/>
</dbReference>
<evidence type="ECO:0000256" key="13">
    <source>
        <dbReference type="ARBA" id="ARBA00023286"/>
    </source>
</evidence>
<dbReference type="PROSITE" id="PS00888">
    <property type="entry name" value="CNMP_BINDING_1"/>
    <property type="match status" value="1"/>
</dbReference>
<dbReference type="SUPFAM" id="SSF55486">
    <property type="entry name" value="Metalloproteases ('zincins'), catalytic domain"/>
    <property type="match status" value="1"/>
</dbReference>
<dbReference type="GO" id="GO:0005221">
    <property type="term" value="F:intracellularly cyclic nucleotide-activated monoatomic cation channel activity"/>
    <property type="evidence" value="ECO:0007669"/>
    <property type="project" value="InterPro"/>
</dbReference>
<keyword evidence="6 16" id="KW-0479">Metal-binding</keyword>
<dbReference type="PRINTS" id="PR00138">
    <property type="entry name" value="MATRIXIN"/>
</dbReference>
<comment type="cofactor">
    <cofactor evidence="16">
        <name>Ca(2+)</name>
        <dbReference type="ChEBI" id="CHEBI:29108"/>
    </cofactor>
    <text evidence="16">Can bind about 5 Ca(2+) ions per subunit.</text>
</comment>
<evidence type="ECO:0000256" key="3">
    <source>
        <dbReference type="ARBA" id="ARBA00022448"/>
    </source>
</evidence>
<evidence type="ECO:0000256" key="14">
    <source>
        <dbReference type="ARBA" id="ARBA00023303"/>
    </source>
</evidence>
<dbReference type="Gene3D" id="3.40.390.10">
    <property type="entry name" value="Collagenase (Catalytic Domain)"/>
    <property type="match status" value="1"/>
</dbReference>
<dbReference type="InterPro" id="IPR000595">
    <property type="entry name" value="cNMP-bd_dom"/>
</dbReference>
<dbReference type="Pfam" id="PF00520">
    <property type="entry name" value="Ion_trans"/>
    <property type="match status" value="1"/>
</dbReference>
<keyword evidence="16" id="KW-0106">Calcium</keyword>
<dbReference type="SMART" id="SM00100">
    <property type="entry name" value="cNMP"/>
    <property type="match status" value="1"/>
</dbReference>
<dbReference type="InterPro" id="IPR050866">
    <property type="entry name" value="CNG_cation_channel"/>
</dbReference>
<name>A0A914WJW7_9BILA</name>
<dbReference type="GO" id="GO:0008270">
    <property type="term" value="F:zinc ion binding"/>
    <property type="evidence" value="ECO:0007669"/>
    <property type="project" value="InterPro"/>
</dbReference>
<dbReference type="GO" id="GO:0004222">
    <property type="term" value="F:metalloendopeptidase activity"/>
    <property type="evidence" value="ECO:0007669"/>
    <property type="project" value="InterPro"/>
</dbReference>
<dbReference type="Gene3D" id="1.10.287.630">
    <property type="entry name" value="Helix hairpin bin"/>
    <property type="match status" value="1"/>
</dbReference>
<feature type="region of interest" description="Disordered" evidence="17">
    <location>
        <begin position="977"/>
        <end position="1026"/>
    </location>
</feature>
<dbReference type="InterPro" id="IPR001818">
    <property type="entry name" value="Pept_M10_metallopeptidase"/>
</dbReference>
<dbReference type="InterPro" id="IPR014710">
    <property type="entry name" value="RmlC-like_jellyroll"/>
</dbReference>
<proteinExistence type="inferred from homology"/>
<evidence type="ECO:0000256" key="9">
    <source>
        <dbReference type="ARBA" id="ARBA00022989"/>
    </source>
</evidence>
<feature type="binding site" evidence="16">
    <location>
        <position position="161"/>
    </location>
    <ligand>
        <name>Ca(2+)</name>
        <dbReference type="ChEBI" id="CHEBI:29108"/>
        <label>2</label>
    </ligand>
</feature>
<evidence type="ECO:0000259" key="20">
    <source>
        <dbReference type="PROSITE" id="PS50042"/>
    </source>
</evidence>
<evidence type="ECO:0000256" key="5">
    <source>
        <dbReference type="ARBA" id="ARBA00022692"/>
    </source>
</evidence>
<evidence type="ECO:0000256" key="16">
    <source>
        <dbReference type="PIRSR" id="PIRSR621190-2"/>
    </source>
</evidence>
<evidence type="ECO:0000256" key="17">
    <source>
        <dbReference type="SAM" id="MobiDB-lite"/>
    </source>
</evidence>
<protein>
    <submittedName>
        <fullName evidence="22">Cyclic nucleotide-binding domain-containing protein</fullName>
    </submittedName>
</protein>
<feature type="signal peptide" evidence="19">
    <location>
        <begin position="1"/>
        <end position="25"/>
    </location>
</feature>
<evidence type="ECO:0000313" key="21">
    <source>
        <dbReference type="Proteomes" id="UP000887566"/>
    </source>
</evidence>
<feature type="binding site" description="in inhibited form" evidence="16">
    <location>
        <position position="84"/>
    </location>
    <ligand>
        <name>Zn(2+)</name>
        <dbReference type="ChEBI" id="CHEBI:29105"/>
        <label>2</label>
        <note>catalytic</note>
    </ligand>
</feature>
<feature type="binding site" evidence="16">
    <location>
        <position position="173"/>
    </location>
    <ligand>
        <name>Zn(2+)</name>
        <dbReference type="ChEBI" id="CHEBI:29105"/>
        <label>1</label>
    </ligand>
</feature>
<dbReference type="SUPFAM" id="SSF81324">
    <property type="entry name" value="Voltage-gated potassium channels"/>
    <property type="match status" value="1"/>
</dbReference>
<feature type="binding site" evidence="16">
    <location>
        <position position="229"/>
    </location>
    <ligand>
        <name>Zn(2+)</name>
        <dbReference type="ChEBI" id="CHEBI:29105"/>
        <label>2</label>
        <note>catalytic</note>
    </ligand>
</feature>
<evidence type="ECO:0000256" key="6">
    <source>
        <dbReference type="ARBA" id="ARBA00022723"/>
    </source>
</evidence>
<evidence type="ECO:0000256" key="12">
    <source>
        <dbReference type="ARBA" id="ARBA00023136"/>
    </source>
</evidence>
<dbReference type="PROSITE" id="PS50042">
    <property type="entry name" value="CNMP_BINDING_3"/>
    <property type="match status" value="1"/>
</dbReference>
<keyword evidence="3" id="KW-0813">Transport</keyword>
<evidence type="ECO:0000256" key="1">
    <source>
        <dbReference type="ARBA" id="ARBA00004141"/>
    </source>
</evidence>
<dbReference type="CDD" id="cd04278">
    <property type="entry name" value="ZnMc_MMP"/>
    <property type="match status" value="1"/>
</dbReference>
<evidence type="ECO:0000256" key="19">
    <source>
        <dbReference type="SAM" id="SignalP"/>
    </source>
</evidence>
<feature type="binding site" evidence="16">
    <location>
        <position position="223"/>
    </location>
    <ligand>
        <name>Zn(2+)</name>
        <dbReference type="ChEBI" id="CHEBI:29105"/>
        <label>2</label>
        <note>catalytic</note>
    </ligand>
</feature>
<dbReference type="InterPro" id="IPR018488">
    <property type="entry name" value="cNMP-bd_CS"/>
</dbReference>
<evidence type="ECO:0000256" key="18">
    <source>
        <dbReference type="SAM" id="Phobius"/>
    </source>
</evidence>
<dbReference type="AlphaFoldDB" id="A0A914WJW7"/>
<keyword evidence="14" id="KW-0407">Ion channel</keyword>
<dbReference type="PANTHER" id="PTHR45638:SF7">
    <property type="entry name" value="CYCLIC NUCLEOTIDE-GATED ION CHANNEL-LIKE, ISOFORM E"/>
    <property type="match status" value="1"/>
</dbReference>
<dbReference type="GO" id="GO:0031012">
    <property type="term" value="C:extracellular matrix"/>
    <property type="evidence" value="ECO:0007669"/>
    <property type="project" value="InterPro"/>
</dbReference>
<keyword evidence="4" id="KW-0645">Protease</keyword>
<feature type="binding site" evidence="16">
    <location>
        <position position="179"/>
    </location>
    <ligand>
        <name>Ca(2+)</name>
        <dbReference type="ChEBI" id="CHEBI:29108"/>
        <label>3</label>
    </ligand>
</feature>
<dbReference type="InterPro" id="IPR036365">
    <property type="entry name" value="PGBD-like_sf"/>
</dbReference>
<keyword evidence="21" id="KW-1185">Reference proteome</keyword>
<feature type="transmembrane region" description="Helical" evidence="18">
    <location>
        <begin position="498"/>
        <end position="517"/>
    </location>
</feature>
<dbReference type="FunFam" id="1.10.287.630:FF:000001">
    <property type="entry name" value="Cyclic nucleotide-gated channel alpha 3"/>
    <property type="match status" value="1"/>
</dbReference>
<dbReference type="InterPro" id="IPR021190">
    <property type="entry name" value="Pept_M10A"/>
</dbReference>
<dbReference type="SMART" id="SM00235">
    <property type="entry name" value="ZnMc"/>
    <property type="match status" value="1"/>
</dbReference>
<evidence type="ECO:0000256" key="10">
    <source>
        <dbReference type="ARBA" id="ARBA00023049"/>
    </source>
</evidence>
<keyword evidence="7" id="KW-0378">Hydrolase</keyword>
<dbReference type="SUPFAM" id="SSF47090">
    <property type="entry name" value="PGBD-like"/>
    <property type="match status" value="1"/>
</dbReference>
<reference evidence="22" key="1">
    <citation type="submission" date="2022-11" db="UniProtKB">
        <authorList>
            <consortium name="WormBaseParasite"/>
        </authorList>
    </citation>
    <scope>IDENTIFICATION</scope>
</reference>
<feature type="chain" id="PRO_5037010930" evidence="19">
    <location>
        <begin position="26"/>
        <end position="1206"/>
    </location>
</feature>
<keyword evidence="13" id="KW-1071">Ligand-gated ion channel</keyword>
<feature type="transmembrane region" description="Helical" evidence="18">
    <location>
        <begin position="713"/>
        <end position="735"/>
    </location>
</feature>
<dbReference type="Pfam" id="PF00027">
    <property type="entry name" value="cNMP_binding"/>
    <property type="match status" value="1"/>
</dbReference>
<dbReference type="PANTHER" id="PTHR45638">
    <property type="entry name" value="CYCLIC NUCLEOTIDE-GATED CATION CHANNEL SUBUNIT A"/>
    <property type="match status" value="1"/>
</dbReference>
<evidence type="ECO:0000313" key="22">
    <source>
        <dbReference type="WBParaSite" id="PSAMB.scaffold4467size14496.g24426.t1"/>
    </source>
</evidence>
<dbReference type="InterPro" id="IPR033739">
    <property type="entry name" value="M10A_MMP"/>
</dbReference>
<accession>A0A914WJW7</accession>
<feature type="binding site" evidence="16">
    <location>
        <position position="198"/>
    </location>
    <ligand>
        <name>Ca(2+)</name>
        <dbReference type="ChEBI" id="CHEBI:29108"/>
        <label>3</label>
    </ligand>
</feature>
<feature type="transmembrane region" description="Helical" evidence="18">
    <location>
        <begin position="532"/>
        <end position="551"/>
    </location>
</feature>
<organism evidence="21 22">
    <name type="scientific">Plectus sambesii</name>
    <dbReference type="NCBI Taxonomy" id="2011161"/>
    <lineage>
        <taxon>Eukaryota</taxon>
        <taxon>Metazoa</taxon>
        <taxon>Ecdysozoa</taxon>
        <taxon>Nematoda</taxon>
        <taxon>Chromadorea</taxon>
        <taxon>Plectida</taxon>
        <taxon>Plectina</taxon>
        <taxon>Plectoidea</taxon>
        <taxon>Plectidae</taxon>
        <taxon>Plectus</taxon>
    </lineage>
</organism>
<feature type="binding site" evidence="16">
    <location>
        <position position="186"/>
    </location>
    <ligand>
        <name>Zn(2+)</name>
        <dbReference type="ChEBI" id="CHEBI:29105"/>
        <label>1</label>
    </ligand>
</feature>
<dbReference type="Proteomes" id="UP000887566">
    <property type="component" value="Unplaced"/>
</dbReference>
<keyword evidence="5 18" id="KW-0812">Transmembrane</keyword>
<dbReference type="Gene3D" id="1.10.287.70">
    <property type="match status" value="1"/>
</dbReference>
<feature type="domain" description="Cyclic nucleotide-binding" evidence="20">
    <location>
        <begin position="819"/>
        <end position="922"/>
    </location>
</feature>
<dbReference type="InterPro" id="IPR018490">
    <property type="entry name" value="cNMP-bd_dom_sf"/>
</dbReference>
<evidence type="ECO:0000256" key="11">
    <source>
        <dbReference type="ARBA" id="ARBA00023065"/>
    </source>
</evidence>
<feature type="transmembrane region" description="Helical" evidence="18">
    <location>
        <begin position="637"/>
        <end position="658"/>
    </location>
</feature>
<feature type="binding site" evidence="16">
    <location>
        <position position="201"/>
    </location>
    <ligand>
        <name>Ca(2+)</name>
        <dbReference type="ChEBI" id="CHEBI:29108"/>
        <label>1</label>
    </ligand>
</feature>
<evidence type="ECO:0000256" key="8">
    <source>
        <dbReference type="ARBA" id="ARBA00022833"/>
    </source>
</evidence>
<dbReference type="GO" id="GO:0016020">
    <property type="term" value="C:membrane"/>
    <property type="evidence" value="ECO:0007669"/>
    <property type="project" value="UniProtKB-SubCell"/>
</dbReference>
<keyword evidence="19" id="KW-0732">Signal</keyword>
<keyword evidence="9 18" id="KW-1133">Transmembrane helix</keyword>
<feature type="compositionally biased region" description="Basic and acidic residues" evidence="17">
    <location>
        <begin position="1010"/>
        <end position="1024"/>
    </location>
</feature>
<dbReference type="WBParaSite" id="PSAMB.scaffold4467size14496.g24426.t1">
    <property type="protein sequence ID" value="PSAMB.scaffold4467size14496.g24426.t1"/>
    <property type="gene ID" value="PSAMB.scaffold4467size14496.g24426"/>
</dbReference>
<dbReference type="InterPro" id="IPR005821">
    <property type="entry name" value="Ion_trans_dom"/>
</dbReference>
<dbReference type="GO" id="GO:0044877">
    <property type="term" value="F:protein-containing complex binding"/>
    <property type="evidence" value="ECO:0007669"/>
    <property type="project" value="TreeGrafter"/>
</dbReference>
<dbReference type="Pfam" id="PF00413">
    <property type="entry name" value="Peptidase_M10"/>
    <property type="match status" value="1"/>
</dbReference>
<dbReference type="GO" id="GO:0006508">
    <property type="term" value="P:proteolysis"/>
    <property type="evidence" value="ECO:0007669"/>
    <property type="project" value="UniProtKB-KW"/>
</dbReference>
<evidence type="ECO:0000256" key="2">
    <source>
        <dbReference type="ARBA" id="ARBA00010370"/>
    </source>
</evidence>
<dbReference type="CDD" id="cd00038">
    <property type="entry name" value="CAP_ED"/>
    <property type="match status" value="1"/>
</dbReference>
<evidence type="ECO:0000256" key="7">
    <source>
        <dbReference type="ARBA" id="ARBA00022801"/>
    </source>
</evidence>
<keyword evidence="8 16" id="KW-0862">Zinc</keyword>
<keyword evidence="11" id="KW-0406">Ion transport</keyword>
<comment type="similarity">
    <text evidence="2">Belongs to the peptidase M10A family.</text>
</comment>
<feature type="binding site" evidence="16">
    <location>
        <position position="237"/>
    </location>
    <ligand>
        <name>Zn(2+)</name>
        <dbReference type="ChEBI" id="CHEBI:29105"/>
        <label>2</label>
        <note>catalytic</note>
    </ligand>
</feature>
<feature type="binding site" evidence="16">
    <location>
        <position position="171"/>
    </location>
    <ligand>
        <name>Zn(2+)</name>
        <dbReference type="ChEBI" id="CHEBI:29105"/>
        <label>1</label>
    </ligand>
</feature>
<feature type="binding site" evidence="16">
    <location>
        <position position="178"/>
    </location>
    <ligand>
        <name>Ca(2+)</name>
        <dbReference type="ChEBI" id="CHEBI:29108"/>
        <label>3</label>
    </ligand>
</feature>
<comment type="subcellular location">
    <subcellularLocation>
        <location evidence="1">Membrane</location>
        <topology evidence="1">Multi-pass membrane protein</topology>
    </subcellularLocation>
</comment>
<dbReference type="PROSITE" id="PS00889">
    <property type="entry name" value="CNMP_BINDING_2"/>
    <property type="match status" value="1"/>
</dbReference>
<comment type="cofactor">
    <cofactor evidence="16">
        <name>Zn(2+)</name>
        <dbReference type="ChEBI" id="CHEBI:29105"/>
    </cofactor>
    <text evidence="16">Binds 2 Zn(2+) ions per subunit.</text>
</comment>
<keyword evidence="10" id="KW-0482">Metalloprotease</keyword>
<dbReference type="Gene3D" id="2.60.120.10">
    <property type="entry name" value="Jelly Rolls"/>
    <property type="match status" value="1"/>
</dbReference>
<evidence type="ECO:0000256" key="4">
    <source>
        <dbReference type="ARBA" id="ARBA00022670"/>
    </source>
</evidence>
<sequence length="1206" mass="137263">MYLVDHGRPMLRIVQLLLLLVGVACRPIGRPSDALVQDYLLKYGYMRDSNELSSAIRLFQKDLGFEETDELTKEQLELMQRPRCGTLARTPLSGRQKRFVPYRRKWSRPTLTWRLIDPDGYLRPYDKYVIRNNLHRAFTKWSSGSKGAVNFVEVDEGQQTDITALFAKGDHNDTLPFDGQNGVVAHGFYPTDGSLHFDADERWTLNMNEGVNLFQTATHEIGHLLGLEHSSDFRAVMYPINRPFDPDYRLANDDVRGIRYLYSPWPWRFFWNRYWRATGAKASAAALALGRQSPPSAVNARPNRSDLGIVVVVIVIIVVVAVLAAVITRTNIIVLAVKPSRGLSDMFTTLPAFRFDAPSLSVSDEPLLSTTIANDGTGRRRSQSFHVELLASPAVLDKKESIISQCDDKKRRRSSVELHSAVNQLSRLVATISTPHVSRHEMTQDDIFLQRFSTRNVALTSPTRAYGGRKRSLSVRALHTGRWCCSLSETVLAPDGSVLFYWLFIVSMAVQYCFWSLAPRIAYDDMDENHRLTWLCFDLLVDVIFALDIFVQYRTGYLEQGIVIADLRLLARRYFRSTLFCVDLVSIVPADHIWALWSGSHPTRVALRLVRLIKTYRVWRFRSMIESRTTWPNAIRVLSLTHLLILTCHWFACVHYILAKSSNFANNKWFSHMDDTNILNATVTRRYLLSLYWATLTLTTIGNQASPRTNVEYLFTIASYLMGVFYFATIVGQVGNVITNRNASRLEYERLFDGSKQYMRYHKVPKMMQKRVQRWYDYSWSRGRMTGGSDIQSLAVLPDKLKTELALHVNLDTLKKVSMFKDCQPEFLHDLVLKMRAVIFTPGDIICRRGEIAREMYIIADGLLQVLDGQGTCIREMRSGDFFGEIGVLNLHSGANRRTADVQSVGYSELFTLSRDDVLSALRDYPEAEKIISDYGRRRLLNSSPRLTTPEREREAGAQLRANQLNHVNAASSLLMASSQHSTRTSFRRPSPAGKRASDSDPLLTAAREQLSRPSRESSIEKVPRQSVPNYTTECSYRMSRHMSIGPRERVAVPSPVTNLLGCRIDDSPTPSTIRSTRLITSKSIDVPEVSTSSTVTHQLGSPKSINEHQRRFLKRCDAELCQVTERLETLVAPQLKFHMNEEVGLIRTFLEQVKAHAISQNDVVQLQMKEIAQLREQVNYLNTIVSADRNSVKSTEESDPDEITV</sequence>
<feature type="transmembrane region" description="Helical" evidence="18">
    <location>
        <begin position="307"/>
        <end position="328"/>
    </location>
</feature>
<feature type="binding site" evidence="16">
    <location>
        <position position="219"/>
    </location>
    <ligand>
        <name>Zn(2+)</name>
        <dbReference type="ChEBI" id="CHEBI:29105"/>
        <label>2</label>
        <note>catalytic</note>
    </ligand>
</feature>
<keyword evidence="12 18" id="KW-0472">Membrane</keyword>
<feature type="binding site" evidence="16">
    <location>
        <position position="196"/>
    </location>
    <ligand>
        <name>Zn(2+)</name>
        <dbReference type="ChEBI" id="CHEBI:29105"/>
        <label>1</label>
    </ligand>
</feature>
<feature type="active site" evidence="15">
    <location>
        <position position="220"/>
    </location>
</feature>
<dbReference type="InterPro" id="IPR024079">
    <property type="entry name" value="MetalloPept_cat_dom_sf"/>
</dbReference>